<keyword evidence="1" id="KW-1133">Transmembrane helix</keyword>
<reference evidence="2" key="1">
    <citation type="submission" date="2022-08" db="UniProtKB">
        <authorList>
            <consortium name="EnsemblMetazoa"/>
        </authorList>
    </citation>
    <scope>IDENTIFICATION</scope>
    <source>
        <strain evidence="2">05x7-T-G4-1.051#20</strain>
    </source>
</reference>
<evidence type="ECO:0000256" key="1">
    <source>
        <dbReference type="SAM" id="Phobius"/>
    </source>
</evidence>
<dbReference type="InterPro" id="IPR009030">
    <property type="entry name" value="Growth_fac_rcpt_cys_sf"/>
</dbReference>
<evidence type="ECO:0000313" key="3">
    <source>
        <dbReference type="Proteomes" id="UP000005408"/>
    </source>
</evidence>
<organism evidence="2 3">
    <name type="scientific">Magallana gigas</name>
    <name type="common">Pacific oyster</name>
    <name type="synonym">Crassostrea gigas</name>
    <dbReference type="NCBI Taxonomy" id="29159"/>
    <lineage>
        <taxon>Eukaryota</taxon>
        <taxon>Metazoa</taxon>
        <taxon>Spiralia</taxon>
        <taxon>Lophotrochozoa</taxon>
        <taxon>Mollusca</taxon>
        <taxon>Bivalvia</taxon>
        <taxon>Autobranchia</taxon>
        <taxon>Pteriomorphia</taxon>
        <taxon>Ostreida</taxon>
        <taxon>Ostreoidea</taxon>
        <taxon>Ostreidae</taxon>
        <taxon>Magallana</taxon>
    </lineage>
</organism>
<feature type="transmembrane region" description="Helical" evidence="1">
    <location>
        <begin position="128"/>
        <end position="150"/>
    </location>
</feature>
<proteinExistence type="predicted"/>
<dbReference type="EnsemblMetazoa" id="G21113.1">
    <property type="protein sequence ID" value="G21113.1:cds"/>
    <property type="gene ID" value="G21113"/>
</dbReference>
<evidence type="ECO:0000313" key="2">
    <source>
        <dbReference type="EnsemblMetazoa" id="G21113.1:cds"/>
    </source>
</evidence>
<protein>
    <submittedName>
        <fullName evidence="2">Uncharacterized protein</fullName>
    </submittedName>
</protein>
<dbReference type="AlphaFoldDB" id="A0A8W8JWD5"/>
<accession>A0A8W8JWD5</accession>
<dbReference type="Proteomes" id="UP000005408">
    <property type="component" value="Unassembled WGS sequence"/>
</dbReference>
<sequence>MQPAKDAAEKTTQTEFVGGKCCSGFQLTNGTCEECPQGFYSANCSKACDYPYYGKRCSSSCNNYPNNCSEAYCNSTHGCQNKNLESPTTHKLEGTAGTKDVIKTRLTSIHTEKFTTAVIETDFVSKDVLLLVSIVKLLGYTMAIAMLTVWQAISIAEITSTFLKCYFESSRLGRTDDRSRKKFVGKSRNAYVDQVSQETGRHSPVELPAYLEVLP</sequence>
<name>A0A8W8JWD5_MAGGI</name>
<dbReference type="SUPFAM" id="SSF57184">
    <property type="entry name" value="Growth factor receptor domain"/>
    <property type="match status" value="1"/>
</dbReference>
<keyword evidence="3" id="KW-1185">Reference proteome</keyword>
<keyword evidence="1" id="KW-0472">Membrane</keyword>
<keyword evidence="1" id="KW-0812">Transmembrane</keyword>